<dbReference type="InterPro" id="IPR036734">
    <property type="entry name" value="Neur_chan_lig-bd_sf"/>
</dbReference>
<evidence type="ECO:0000259" key="14">
    <source>
        <dbReference type="Pfam" id="PF02932"/>
    </source>
</evidence>
<dbReference type="GO" id="GO:0005886">
    <property type="term" value="C:plasma membrane"/>
    <property type="evidence" value="ECO:0007669"/>
    <property type="project" value="UniProtKB-SubCell"/>
</dbReference>
<evidence type="ECO:0000256" key="1">
    <source>
        <dbReference type="ARBA" id="ARBA00004141"/>
    </source>
</evidence>
<dbReference type="PANTHER" id="PTHR18945">
    <property type="entry name" value="NEUROTRANSMITTER GATED ION CHANNEL"/>
    <property type="match status" value="1"/>
</dbReference>
<feature type="transmembrane region" description="Helical" evidence="11">
    <location>
        <begin position="327"/>
        <end position="348"/>
    </location>
</feature>
<evidence type="ECO:0000256" key="8">
    <source>
        <dbReference type="ARBA" id="ARBA00023065"/>
    </source>
</evidence>
<keyword evidence="3 11" id="KW-0813">Transport</keyword>
<evidence type="ECO:0000256" key="4">
    <source>
        <dbReference type="ARBA" id="ARBA00022475"/>
    </source>
</evidence>
<feature type="transmembrane region" description="Helical" evidence="11">
    <location>
        <begin position="825"/>
        <end position="845"/>
    </location>
</feature>
<keyword evidence="4" id="KW-1003">Cell membrane</keyword>
<feature type="transmembrane region" description="Helical" evidence="11">
    <location>
        <begin position="266"/>
        <end position="287"/>
    </location>
</feature>
<organism evidence="15 16">
    <name type="scientific">Caenorhabditis angaria</name>
    <dbReference type="NCBI Taxonomy" id="860376"/>
    <lineage>
        <taxon>Eukaryota</taxon>
        <taxon>Metazoa</taxon>
        <taxon>Ecdysozoa</taxon>
        <taxon>Nematoda</taxon>
        <taxon>Chromadorea</taxon>
        <taxon>Rhabditida</taxon>
        <taxon>Rhabditina</taxon>
        <taxon>Rhabditomorpha</taxon>
        <taxon>Rhabditoidea</taxon>
        <taxon>Rhabditidae</taxon>
        <taxon>Peloderinae</taxon>
        <taxon>Caenorhabditis</taxon>
    </lineage>
</organism>
<accession>A0A9P1IEP2</accession>
<feature type="signal peptide" evidence="11">
    <location>
        <begin position="1"/>
        <end position="20"/>
    </location>
</feature>
<comment type="caution">
    <text evidence="15">The sequence shown here is derived from an EMBL/GenBank/DDBJ whole genome shotgun (WGS) entry which is preliminary data.</text>
</comment>
<dbReference type="Pfam" id="PF02931">
    <property type="entry name" value="Neur_chan_LBD"/>
    <property type="match status" value="1"/>
</dbReference>
<evidence type="ECO:0000313" key="15">
    <source>
        <dbReference type="EMBL" id="CAI5443478.1"/>
    </source>
</evidence>
<dbReference type="InterPro" id="IPR038050">
    <property type="entry name" value="Neuro_actylchol_rec"/>
</dbReference>
<dbReference type="InterPro" id="IPR006201">
    <property type="entry name" value="Neur_channel"/>
</dbReference>
<feature type="transmembrane region" description="Helical" evidence="11">
    <location>
        <begin position="294"/>
        <end position="315"/>
    </location>
</feature>
<dbReference type="FunFam" id="2.70.170.10:FF:000054">
    <property type="entry name" value="Ligand-Gated ion Channel"/>
    <property type="match status" value="1"/>
</dbReference>
<evidence type="ECO:0000313" key="16">
    <source>
        <dbReference type="Proteomes" id="UP001152747"/>
    </source>
</evidence>
<dbReference type="InterPro" id="IPR006028">
    <property type="entry name" value="GABAA/Glycine_rcpt"/>
</dbReference>
<keyword evidence="8 11" id="KW-0406">Ion transport</keyword>
<evidence type="ECO:0000256" key="6">
    <source>
        <dbReference type="ARBA" id="ARBA00022729"/>
    </source>
</evidence>
<keyword evidence="16" id="KW-1185">Reference proteome</keyword>
<dbReference type="OrthoDB" id="8890589at2759"/>
<gene>
    <name evidence="15" type="ORF">CAMP_LOCUS6115</name>
</gene>
<dbReference type="FunFam" id="1.20.58.390:FF:000076">
    <property type="entry name" value="Glutamate-gated chloride channel, putative"/>
    <property type="match status" value="1"/>
</dbReference>
<comment type="subcellular location">
    <subcellularLocation>
        <location evidence="2">Cell membrane</location>
    </subcellularLocation>
    <subcellularLocation>
        <location evidence="1">Membrane</location>
        <topology evidence="1">Multi-pass membrane protein</topology>
    </subcellularLocation>
</comment>
<proteinExistence type="inferred from homology"/>
<evidence type="ECO:0000256" key="11">
    <source>
        <dbReference type="RuleBase" id="RU000687"/>
    </source>
</evidence>
<dbReference type="InterPro" id="IPR006029">
    <property type="entry name" value="Neurotrans-gated_channel_TM"/>
</dbReference>
<name>A0A9P1IEP2_9PELO</name>
<dbReference type="Proteomes" id="UP001152747">
    <property type="component" value="Unassembled WGS sequence"/>
</dbReference>
<evidence type="ECO:0000256" key="5">
    <source>
        <dbReference type="ARBA" id="ARBA00022692"/>
    </source>
</evidence>
<feature type="chain" id="PRO_5040531422" evidence="11">
    <location>
        <begin position="21"/>
        <end position="870"/>
    </location>
</feature>
<comment type="similarity">
    <text evidence="11">Belongs to the ligand-gated ion channel (TC 1.A.9) family.</text>
</comment>
<dbReference type="Pfam" id="PF02932">
    <property type="entry name" value="Neur_chan_memb"/>
    <property type="match status" value="1"/>
</dbReference>
<keyword evidence="9 11" id="KW-0472">Membrane</keyword>
<reference evidence="15" key="1">
    <citation type="submission" date="2022-11" db="EMBL/GenBank/DDBJ databases">
        <authorList>
            <person name="Kikuchi T."/>
        </authorList>
    </citation>
    <scope>NUCLEOTIDE SEQUENCE</scope>
    <source>
        <strain evidence="15">PS1010</strain>
    </source>
</reference>
<dbReference type="SUPFAM" id="SSF90112">
    <property type="entry name" value="Neurotransmitter-gated ion-channel transmembrane pore"/>
    <property type="match status" value="1"/>
</dbReference>
<comment type="caution">
    <text evidence="11">Lacks conserved residue(s) required for the propagation of feature annotation.</text>
</comment>
<evidence type="ECO:0000256" key="12">
    <source>
        <dbReference type="SAM" id="MobiDB-lite"/>
    </source>
</evidence>
<dbReference type="CDD" id="cd18990">
    <property type="entry name" value="LGIC_ECD_GABAAR"/>
    <property type="match status" value="1"/>
</dbReference>
<dbReference type="InterPro" id="IPR006202">
    <property type="entry name" value="Neur_chan_lig-bd"/>
</dbReference>
<evidence type="ECO:0000256" key="9">
    <source>
        <dbReference type="ARBA" id="ARBA00023136"/>
    </source>
</evidence>
<dbReference type="SUPFAM" id="SSF63712">
    <property type="entry name" value="Nicotinic receptor ligand binding domain-like"/>
    <property type="match status" value="1"/>
</dbReference>
<keyword evidence="10 11" id="KW-0407">Ion channel</keyword>
<dbReference type="InterPro" id="IPR018000">
    <property type="entry name" value="Neurotransmitter_ion_chnl_CS"/>
</dbReference>
<dbReference type="PROSITE" id="PS00236">
    <property type="entry name" value="NEUROTR_ION_CHANNEL"/>
    <property type="match status" value="1"/>
</dbReference>
<evidence type="ECO:0000256" key="3">
    <source>
        <dbReference type="ARBA" id="ARBA00022448"/>
    </source>
</evidence>
<keyword evidence="7 11" id="KW-1133">Transmembrane helix</keyword>
<keyword evidence="6 11" id="KW-0732">Signal</keyword>
<protein>
    <submittedName>
        <fullName evidence="15">Uncharacterized protein</fullName>
    </submittedName>
</protein>
<dbReference type="PRINTS" id="PR00253">
    <property type="entry name" value="GABAARECEPTR"/>
</dbReference>
<feature type="compositionally biased region" description="Polar residues" evidence="12">
    <location>
        <begin position="424"/>
        <end position="434"/>
    </location>
</feature>
<feature type="domain" description="Neurotransmitter-gated ion-channel transmembrane" evidence="14">
    <location>
        <begin position="662"/>
        <end position="769"/>
    </location>
</feature>
<evidence type="ECO:0000256" key="7">
    <source>
        <dbReference type="ARBA" id="ARBA00022989"/>
    </source>
</evidence>
<feature type="region of interest" description="Disordered" evidence="12">
    <location>
        <begin position="406"/>
        <end position="434"/>
    </location>
</feature>
<sequence>MNCYILFFTSIIFRIAIVSAESESERFNAILSDPKETKRFFGDVGKYSFITWYNNKTLSLDDGGIALRMFFVFIYYYENVKWQDINLTFSRITLDPNRVRTPMKLEGFNKSPRSFYNYTLVMHRSEMNFSFYNREFTNLVFITETIDMFDELTCEYYYEQNYFPYERRKCDVKITVPNTMKMTSHPNFLYVLNLTDISKRLRVLGNVEAKTAAPSRLIRPLVSGNQMIDQIYNTHFSPEQSNRRRFSFFRGSPWVFVLLFKSIHNIFPLFILPTMICMAFSVISFMISSSILSLYLLLATIFVQIMHYLQMLTYIPAKQFLPFNIKLYVFVMSITNILMISQWILLIISKSIHYIPNTHNYLINLDDIAEKWKIKRDHNMLVLVDDSGILEEPDEPLARGNFVNKYRSNHQNPQRPDSHDPNYAENSNSHADSSIFSQGETRDFLQFLRRIQYDHRQVPENERGEATFVDVSVLVSNIRAVSEVTMDYALELFYRESWRDPRLQYDRKFFKNKTVLALHESYTNFLWFPDTFVPNAIASKNPQRNSISHRSLLRLEENGKMLYSRRISLVCECTMDLTLFPFDKQLCKLGIESYGYTADHVVYRWSTGTRKALELSKIRLPDFTIQEAYVTSQMESYATGNYSRLYVCFVFSRSSGFCFLQLIIPSTAVVITSWVSLWMETETEFQDMISIILAITFLIFSYNEMMPRVSYIKAMDIYLGVCFMIVFLSLIKLALVKYMRQKIMLTTESGHSLVRLGTTRHQRRKSSSLTYRNAHAIPTPNVEESQLMLNGNAEPNNNMSKKKKNSTGGFWEIRVTQATMHRFHWVSQMMFFFGFVIFCLFYFLIYPNLHIVSVDPACDKSLAEWFAEIS</sequence>
<dbReference type="AlphaFoldDB" id="A0A9P1IEP2"/>
<dbReference type="GO" id="GO:0005230">
    <property type="term" value="F:extracellular ligand-gated monoatomic ion channel activity"/>
    <property type="evidence" value="ECO:0007669"/>
    <property type="project" value="InterPro"/>
</dbReference>
<dbReference type="GO" id="GO:0004888">
    <property type="term" value="F:transmembrane signaling receptor activity"/>
    <property type="evidence" value="ECO:0007669"/>
    <property type="project" value="InterPro"/>
</dbReference>
<dbReference type="EMBL" id="CANHGI010000002">
    <property type="protein sequence ID" value="CAI5443478.1"/>
    <property type="molecule type" value="Genomic_DNA"/>
</dbReference>
<dbReference type="CDD" id="cd19049">
    <property type="entry name" value="LGIC_TM_anion"/>
    <property type="match status" value="1"/>
</dbReference>
<feature type="domain" description="Neurotransmitter-gated ion-channel ligand-binding" evidence="13">
    <location>
        <begin position="450"/>
        <end position="653"/>
    </location>
</feature>
<feature type="transmembrane region" description="Helical" evidence="11">
    <location>
        <begin position="715"/>
        <end position="735"/>
    </location>
</feature>
<feature type="transmembrane region" description="Helical" evidence="11">
    <location>
        <begin position="659"/>
        <end position="679"/>
    </location>
</feature>
<dbReference type="PRINTS" id="PR00252">
    <property type="entry name" value="NRIONCHANNEL"/>
</dbReference>
<dbReference type="InterPro" id="IPR036719">
    <property type="entry name" value="Neuro-gated_channel_TM_sf"/>
</dbReference>
<dbReference type="Gene3D" id="2.70.170.10">
    <property type="entry name" value="Neurotransmitter-gated ion-channel ligand-binding domain"/>
    <property type="match status" value="1"/>
</dbReference>
<evidence type="ECO:0000259" key="13">
    <source>
        <dbReference type="Pfam" id="PF02931"/>
    </source>
</evidence>
<evidence type="ECO:0000256" key="10">
    <source>
        <dbReference type="ARBA" id="ARBA00023303"/>
    </source>
</evidence>
<evidence type="ECO:0000256" key="2">
    <source>
        <dbReference type="ARBA" id="ARBA00004236"/>
    </source>
</evidence>
<dbReference type="Gene3D" id="1.20.58.390">
    <property type="entry name" value="Neurotransmitter-gated ion-channel transmembrane domain"/>
    <property type="match status" value="1"/>
</dbReference>
<keyword evidence="5 11" id="KW-0812">Transmembrane</keyword>